<feature type="region of interest" description="Disordered" evidence="2">
    <location>
        <begin position="42"/>
        <end position="68"/>
    </location>
</feature>
<name>A0A699T325_TANCI</name>
<accession>A0A699T325</accession>
<dbReference type="SMART" id="SM00343">
    <property type="entry name" value="ZnF_C2HC"/>
    <property type="match status" value="1"/>
</dbReference>
<gene>
    <name evidence="4" type="ORF">Tci_875767</name>
</gene>
<feature type="non-terminal residue" evidence="4">
    <location>
        <position position="102"/>
    </location>
</feature>
<keyword evidence="1" id="KW-0862">Zinc</keyword>
<organism evidence="4">
    <name type="scientific">Tanacetum cinerariifolium</name>
    <name type="common">Dalmatian daisy</name>
    <name type="synonym">Chrysanthemum cinerariifolium</name>
    <dbReference type="NCBI Taxonomy" id="118510"/>
    <lineage>
        <taxon>Eukaryota</taxon>
        <taxon>Viridiplantae</taxon>
        <taxon>Streptophyta</taxon>
        <taxon>Embryophyta</taxon>
        <taxon>Tracheophyta</taxon>
        <taxon>Spermatophyta</taxon>
        <taxon>Magnoliopsida</taxon>
        <taxon>eudicotyledons</taxon>
        <taxon>Gunneridae</taxon>
        <taxon>Pentapetalae</taxon>
        <taxon>asterids</taxon>
        <taxon>campanulids</taxon>
        <taxon>Asterales</taxon>
        <taxon>Asteraceae</taxon>
        <taxon>Asteroideae</taxon>
        <taxon>Anthemideae</taxon>
        <taxon>Anthemidinae</taxon>
        <taxon>Tanacetum</taxon>
    </lineage>
</organism>
<keyword evidence="1" id="KW-0863">Zinc-finger</keyword>
<feature type="region of interest" description="Disordered" evidence="2">
    <location>
        <begin position="83"/>
        <end position="102"/>
    </location>
</feature>
<sequence>MMSFLTAVVTSRYPPTNNQLRTSSKPHQQATIKNGRVTIQPIQGSQNSMTAGMSRQYTSGPSGTNSGKQRVIVCYNCMGEGHMSKQCTKPKKKRDEAWFKDK</sequence>
<feature type="domain" description="CCHC-type" evidence="3">
    <location>
        <begin position="74"/>
        <end position="89"/>
    </location>
</feature>
<dbReference type="Gene3D" id="4.10.60.10">
    <property type="entry name" value="Zinc finger, CCHC-type"/>
    <property type="match status" value="1"/>
</dbReference>
<dbReference type="AlphaFoldDB" id="A0A699T325"/>
<evidence type="ECO:0000313" key="4">
    <source>
        <dbReference type="EMBL" id="GFD03798.1"/>
    </source>
</evidence>
<keyword evidence="1" id="KW-0479">Metal-binding</keyword>
<dbReference type="EMBL" id="BKCJ011207325">
    <property type="protein sequence ID" value="GFD03798.1"/>
    <property type="molecule type" value="Genomic_DNA"/>
</dbReference>
<dbReference type="InterPro" id="IPR001878">
    <property type="entry name" value="Znf_CCHC"/>
</dbReference>
<dbReference type="GO" id="GO:0003676">
    <property type="term" value="F:nucleic acid binding"/>
    <property type="evidence" value="ECO:0007669"/>
    <property type="project" value="InterPro"/>
</dbReference>
<evidence type="ECO:0000259" key="3">
    <source>
        <dbReference type="PROSITE" id="PS50158"/>
    </source>
</evidence>
<dbReference type="SUPFAM" id="SSF57756">
    <property type="entry name" value="Retrovirus zinc finger-like domains"/>
    <property type="match status" value="1"/>
</dbReference>
<protein>
    <recommendedName>
        <fullName evidence="3">CCHC-type domain-containing protein</fullName>
    </recommendedName>
</protein>
<proteinExistence type="predicted"/>
<reference evidence="4" key="1">
    <citation type="journal article" date="2019" name="Sci. Rep.">
        <title>Draft genome of Tanacetum cinerariifolium, the natural source of mosquito coil.</title>
        <authorList>
            <person name="Yamashiro T."/>
            <person name="Shiraishi A."/>
            <person name="Satake H."/>
            <person name="Nakayama K."/>
        </authorList>
    </citation>
    <scope>NUCLEOTIDE SEQUENCE</scope>
</reference>
<dbReference type="Pfam" id="PF00098">
    <property type="entry name" value="zf-CCHC"/>
    <property type="match status" value="1"/>
</dbReference>
<dbReference type="PROSITE" id="PS50158">
    <property type="entry name" value="ZF_CCHC"/>
    <property type="match status" value="1"/>
</dbReference>
<evidence type="ECO:0000256" key="2">
    <source>
        <dbReference type="SAM" id="MobiDB-lite"/>
    </source>
</evidence>
<evidence type="ECO:0000256" key="1">
    <source>
        <dbReference type="PROSITE-ProRule" id="PRU00047"/>
    </source>
</evidence>
<dbReference type="GO" id="GO:0008270">
    <property type="term" value="F:zinc ion binding"/>
    <property type="evidence" value="ECO:0007669"/>
    <property type="project" value="UniProtKB-KW"/>
</dbReference>
<dbReference type="InterPro" id="IPR036875">
    <property type="entry name" value="Znf_CCHC_sf"/>
</dbReference>
<comment type="caution">
    <text evidence="4">The sequence shown here is derived from an EMBL/GenBank/DDBJ whole genome shotgun (WGS) entry which is preliminary data.</text>
</comment>
<feature type="compositionally biased region" description="Basic and acidic residues" evidence="2">
    <location>
        <begin position="93"/>
        <end position="102"/>
    </location>
</feature>